<comment type="caution">
    <text evidence="1">The sequence shown here is derived from an EMBL/GenBank/DDBJ whole genome shotgun (WGS) entry which is preliminary data.</text>
</comment>
<protein>
    <submittedName>
        <fullName evidence="1">Uncharacterized protein</fullName>
    </submittedName>
</protein>
<dbReference type="Proteomes" id="UP001160483">
    <property type="component" value="Unassembled WGS sequence"/>
</dbReference>
<name>A0AAU9L7N8_9STRA</name>
<proteinExistence type="predicted"/>
<accession>A0AAU9L7N8</accession>
<organism evidence="1 2">
    <name type="scientific">Peronospora belbahrii</name>
    <dbReference type="NCBI Taxonomy" id="622444"/>
    <lineage>
        <taxon>Eukaryota</taxon>
        <taxon>Sar</taxon>
        <taxon>Stramenopiles</taxon>
        <taxon>Oomycota</taxon>
        <taxon>Peronosporomycetes</taxon>
        <taxon>Peronosporales</taxon>
        <taxon>Peronosporaceae</taxon>
        <taxon>Peronospora</taxon>
    </lineage>
</organism>
<gene>
    <name evidence="1" type="ORF">PBS003_LOCUS7335</name>
</gene>
<reference evidence="1" key="1">
    <citation type="submission" date="2021-11" db="EMBL/GenBank/DDBJ databases">
        <authorList>
            <person name="Islam A."/>
            <person name="Islam S."/>
            <person name="Flora M.S."/>
            <person name="Rahman M."/>
            <person name="Ziaur R.M."/>
            <person name="Epstein J.H."/>
            <person name="Hassan M."/>
            <person name="Klassen M."/>
            <person name="Woodard K."/>
            <person name="Webb A."/>
            <person name="Webby R.J."/>
            <person name="El Zowalaty M.E."/>
        </authorList>
    </citation>
    <scope>NUCLEOTIDE SEQUENCE</scope>
    <source>
        <strain evidence="1">Pbs3</strain>
    </source>
</reference>
<evidence type="ECO:0000313" key="1">
    <source>
        <dbReference type="EMBL" id="CAH0480720.1"/>
    </source>
</evidence>
<dbReference type="EMBL" id="CAKKTJ010000325">
    <property type="protein sequence ID" value="CAH0480720.1"/>
    <property type="molecule type" value="Genomic_DNA"/>
</dbReference>
<sequence>MSDLPTWKCTHHGRMKTARSLLRPSPVRNPQLLNHRRNQEVANDITSNMTMATWTSPRATCTHSSHFHTVKRPTSSYALNQPAAVNDSSLQKPVERVTRVKTHLQTTRATQTSMKETDTGLTDRMGLQPTTGIYLGAFGEVRKMTAETVDFLIHVLEDRKQELLVSSEDRKSNGRTHCAKDNMENTLEMGQDAPSSEIARIKLDSTRNGVTHVTELVRSHSYEALVQLEGILEARHHRIMNDGRRESIDVLVNPRE</sequence>
<dbReference type="AlphaFoldDB" id="A0AAU9L7N8"/>
<evidence type="ECO:0000313" key="2">
    <source>
        <dbReference type="Proteomes" id="UP001160483"/>
    </source>
</evidence>